<evidence type="ECO:0000313" key="2">
    <source>
        <dbReference type="EMBL" id="MBO8426339.1"/>
    </source>
</evidence>
<proteinExistence type="predicted"/>
<dbReference type="PROSITE" id="PS51257">
    <property type="entry name" value="PROKAR_LIPOPROTEIN"/>
    <property type="match status" value="1"/>
</dbReference>
<accession>A0A9D9DEM4</accession>
<comment type="caution">
    <text evidence="2">The sequence shown here is derived from an EMBL/GenBank/DDBJ whole genome shotgun (WGS) entry which is preliminary data.</text>
</comment>
<dbReference type="EMBL" id="JADINA010000022">
    <property type="protein sequence ID" value="MBO8426339.1"/>
    <property type="molecule type" value="Genomic_DNA"/>
</dbReference>
<reference evidence="2" key="1">
    <citation type="submission" date="2020-10" db="EMBL/GenBank/DDBJ databases">
        <authorList>
            <person name="Gilroy R."/>
        </authorList>
    </citation>
    <scope>NUCLEOTIDE SEQUENCE</scope>
    <source>
        <strain evidence="2">17113</strain>
    </source>
</reference>
<keyword evidence="1" id="KW-0732">Signal</keyword>
<dbReference type="AlphaFoldDB" id="A0A9D9DEM4"/>
<evidence type="ECO:0000313" key="3">
    <source>
        <dbReference type="Proteomes" id="UP000823634"/>
    </source>
</evidence>
<organism evidence="2 3">
    <name type="scientific">Candidatus Alloenteromonas pullistercoris</name>
    <dbReference type="NCBI Taxonomy" id="2840785"/>
    <lineage>
        <taxon>Bacteria</taxon>
        <taxon>Bacillati</taxon>
        <taxon>Bacillota</taxon>
        <taxon>Bacillota incertae sedis</taxon>
        <taxon>Candidatus Alloenteromonas</taxon>
    </lineage>
</organism>
<evidence type="ECO:0000256" key="1">
    <source>
        <dbReference type="SAM" id="SignalP"/>
    </source>
</evidence>
<gene>
    <name evidence="2" type="ORF">IAC61_03345</name>
</gene>
<feature type="chain" id="PRO_5038868120" evidence="1">
    <location>
        <begin position="20"/>
        <end position="361"/>
    </location>
</feature>
<dbReference type="Proteomes" id="UP000823634">
    <property type="component" value="Unassembled WGS sequence"/>
</dbReference>
<protein>
    <submittedName>
        <fullName evidence="2">Uncharacterized protein</fullName>
    </submittedName>
</protein>
<feature type="signal peptide" evidence="1">
    <location>
        <begin position="1"/>
        <end position="19"/>
    </location>
</feature>
<name>A0A9D9DEM4_9FIRM</name>
<reference evidence="2" key="2">
    <citation type="journal article" date="2021" name="PeerJ">
        <title>Extensive microbial diversity within the chicken gut microbiome revealed by metagenomics and culture.</title>
        <authorList>
            <person name="Gilroy R."/>
            <person name="Ravi A."/>
            <person name="Getino M."/>
            <person name="Pursley I."/>
            <person name="Horton D.L."/>
            <person name="Alikhan N.F."/>
            <person name="Baker D."/>
            <person name="Gharbi K."/>
            <person name="Hall N."/>
            <person name="Watson M."/>
            <person name="Adriaenssens E.M."/>
            <person name="Foster-Nyarko E."/>
            <person name="Jarju S."/>
            <person name="Secka A."/>
            <person name="Antonio M."/>
            <person name="Oren A."/>
            <person name="Chaudhuri R.R."/>
            <person name="La Ragione R."/>
            <person name="Hildebrand F."/>
            <person name="Pallen M.J."/>
        </authorList>
    </citation>
    <scope>NUCLEOTIDE SEQUENCE</scope>
    <source>
        <strain evidence="2">17113</strain>
    </source>
</reference>
<sequence>MKKTASLFLMASFCCVGIAGLFSCGGDGEGEGGDTIHSITYVENANYTISNLSSEGQEGSNILFDVTSNSVFYEIGNVYYNGIEAEKVSFGYEFIMPDEDVVITVDLTQILEYDSELDYLSWGDSVIDKISVAEDKTVSWDVETALPLVFDMSEFGSYNTEINATLLSSDETVIPNDALSFEAITGNGNLIKGGRIVVDLKKINPGMASIYFRFDSNNSYEAELIRTFNVVEFGTIELDSWKVDFTYDNQTDFTDLENIKISFTDEDYIYGNSVSTQSQTFTLSELTDGTLTMDYILGHSYSITASHAIYDEEEGHYTDVTGLTIGDWVGTGSTATGFNQILDGVLTLVSLPTSPIEIVLY</sequence>